<evidence type="ECO:0000259" key="1">
    <source>
        <dbReference type="Pfam" id="PF04909"/>
    </source>
</evidence>
<dbReference type="PANTHER" id="PTHR35563">
    <property type="entry name" value="BARREL METAL-DEPENDENT HYDROLASE, PUTATIVE (AFU_ORTHOLOGUE AFUA_1G16240)-RELATED"/>
    <property type="match status" value="1"/>
</dbReference>
<gene>
    <name evidence="2" type="ORF">MMF98_05100</name>
</gene>
<name>A0A9X1VV49_9BURK</name>
<dbReference type="InterPro" id="IPR032466">
    <property type="entry name" value="Metal_Hydrolase"/>
</dbReference>
<feature type="domain" description="Amidohydrolase-related" evidence="1">
    <location>
        <begin position="29"/>
        <end position="291"/>
    </location>
</feature>
<evidence type="ECO:0000313" key="3">
    <source>
        <dbReference type="Proteomes" id="UP001139447"/>
    </source>
</evidence>
<dbReference type="RefSeq" id="WP_243304969.1">
    <property type="nucleotide sequence ID" value="NZ_JALGBI010000001.1"/>
</dbReference>
<comment type="caution">
    <text evidence="2">The sequence shown here is derived from an EMBL/GenBank/DDBJ whole genome shotgun (WGS) entry which is preliminary data.</text>
</comment>
<dbReference type="AlphaFoldDB" id="A0A9X1VV49"/>
<dbReference type="Proteomes" id="UP001139447">
    <property type="component" value="Unassembled WGS sequence"/>
</dbReference>
<dbReference type="SUPFAM" id="SSF51556">
    <property type="entry name" value="Metallo-dependent hydrolases"/>
    <property type="match status" value="1"/>
</dbReference>
<dbReference type="Pfam" id="PF04909">
    <property type="entry name" value="Amidohydro_2"/>
    <property type="match status" value="1"/>
</dbReference>
<dbReference type="Gene3D" id="3.20.20.140">
    <property type="entry name" value="Metal-dependent hydrolases"/>
    <property type="match status" value="1"/>
</dbReference>
<sequence>MSHEILVSSPMRAPSSLTPPAFGMPAGACDAHVHVFGPAEPYPHVPQPHYTLPDGNLRQLQAMCGALDLQRFVIVQPSFYGTDNRCMLDALDAAGDMARGVAMVDDDVSDEALQTMHARGVRALRLDLFLRASLPLAERVAYIQRSIRRVQPLGWHVQFYTPGWVVRELIPYIADFEVDFVVDHMGYMLESDGLTRADFDQLVEAMQRGRGWMKLSGPYRVAKDLNYAKLQPLAETIIAALPGRVIWGSDWPHIPEGGRDTGELLNLLAAWAPDAAVREQILSANPARLFGWQGA</sequence>
<reference evidence="2" key="1">
    <citation type="submission" date="2022-03" db="EMBL/GenBank/DDBJ databases">
        <authorList>
            <person name="Woo C.Y."/>
        </authorList>
    </citation>
    <scope>NUCLEOTIDE SEQUENCE</scope>
    <source>
        <strain evidence="2">CYS-02</strain>
    </source>
</reference>
<protein>
    <submittedName>
        <fullName evidence="2">Amidohydrolase family protein</fullName>
    </submittedName>
</protein>
<dbReference type="GO" id="GO:0016787">
    <property type="term" value="F:hydrolase activity"/>
    <property type="evidence" value="ECO:0007669"/>
    <property type="project" value="InterPro"/>
</dbReference>
<dbReference type="PANTHER" id="PTHR35563:SF2">
    <property type="entry name" value="BARREL METAL-DEPENDENT HYDROLASE, PUTATIVE (AFU_ORTHOLOGUE AFUA_1G16240)-RELATED"/>
    <property type="match status" value="1"/>
</dbReference>
<accession>A0A9X1VV49</accession>
<dbReference type="EMBL" id="JALGBI010000001">
    <property type="protein sequence ID" value="MCJ0762584.1"/>
    <property type="molecule type" value="Genomic_DNA"/>
</dbReference>
<keyword evidence="3" id="KW-1185">Reference proteome</keyword>
<organism evidence="2 3">
    <name type="scientific">Variovorax terrae</name>
    <dbReference type="NCBI Taxonomy" id="2923278"/>
    <lineage>
        <taxon>Bacteria</taxon>
        <taxon>Pseudomonadati</taxon>
        <taxon>Pseudomonadota</taxon>
        <taxon>Betaproteobacteria</taxon>
        <taxon>Burkholderiales</taxon>
        <taxon>Comamonadaceae</taxon>
        <taxon>Variovorax</taxon>
    </lineage>
</organism>
<dbReference type="InterPro" id="IPR006680">
    <property type="entry name" value="Amidohydro-rel"/>
</dbReference>
<proteinExistence type="predicted"/>
<evidence type="ECO:0000313" key="2">
    <source>
        <dbReference type="EMBL" id="MCJ0762584.1"/>
    </source>
</evidence>
<dbReference type="InterPro" id="IPR052358">
    <property type="entry name" value="Aro_Compnd_Degr_Hydrolases"/>
</dbReference>